<dbReference type="InterPro" id="IPR036404">
    <property type="entry name" value="Jacalin-like_lectin_dom_sf"/>
</dbReference>
<dbReference type="EMBL" id="JAAGNN010000002">
    <property type="protein sequence ID" value="KAF4092502.1"/>
    <property type="molecule type" value="Genomic_DNA"/>
</dbReference>
<feature type="domain" description="Jacalin-type lectin" evidence="2">
    <location>
        <begin position="63"/>
        <end position="203"/>
    </location>
</feature>
<gene>
    <name evidence="3" type="ORF">AMELA_G00021830</name>
</gene>
<dbReference type="CDD" id="cd20221">
    <property type="entry name" value="PFM_Dln1-like"/>
    <property type="match status" value="1"/>
</dbReference>
<accession>A0A7J6BC23</accession>
<sequence length="383" mass="42077">MSLHIYLLAAAVIAGLCRGTKSESFIFGMNEIEGNRSPAGMKSHLLKPSSDYFLVKINIMSYLADVVVVGGNGGGAFDMNGTENGATLKKMWVWVGAWQVKAMTVWLTDGQSKQFGVPDGNYKEFIFEDGEHFTSLSLWPSGDGTRLGAIKFKTSHSREFFACLSTSSYLKPEIPVDVASGICMGIKGRSGLDIDCLGFMFINTIKSAKLTNVEYPTLHDVKPKVAVTEIKSMTYHNNSNETQEFRIETSKKVTQKSSWSVTGKLEFTVKLEVKAGIPLIADGQTTYKLKIGVESTYASETSEEKMELFSFPVKVPPGKTVDVHITVGQATVDLPFNGIVKITCYNHSVLQFKTSGTYKGVTYTDGEVVVNESAKNLCRFEMF</sequence>
<dbReference type="PANTHER" id="PTHR34007:SF1">
    <property type="entry name" value="AEROLYSIN-LIKE PROTEIN-RELATED"/>
    <property type="match status" value="1"/>
</dbReference>
<feature type="chain" id="PRO_5029751520" description="Jacalin-type lectin domain-containing protein" evidence="1">
    <location>
        <begin position="20"/>
        <end position="383"/>
    </location>
</feature>
<dbReference type="InterPro" id="IPR001229">
    <property type="entry name" value="Jacalin-like_lectin_dom"/>
</dbReference>
<name>A0A7J6BC23_AMEME</name>
<comment type="caution">
    <text evidence="3">The sequence shown here is derived from an EMBL/GenBank/DDBJ whole genome shotgun (WGS) entry which is preliminary data.</text>
</comment>
<evidence type="ECO:0000259" key="2">
    <source>
        <dbReference type="PROSITE" id="PS51752"/>
    </source>
</evidence>
<dbReference type="SUPFAM" id="SSF56973">
    <property type="entry name" value="Aerolisin/ETX pore-forming domain"/>
    <property type="match status" value="1"/>
</dbReference>
<dbReference type="CDD" id="cd09302">
    <property type="entry name" value="Jacalin_like"/>
    <property type="match status" value="1"/>
</dbReference>
<dbReference type="PROSITE" id="PS51752">
    <property type="entry name" value="JACALIN_LECTIN"/>
    <property type="match status" value="1"/>
</dbReference>
<dbReference type="Proteomes" id="UP000593565">
    <property type="component" value="Unassembled WGS sequence"/>
</dbReference>
<organism evidence="3 4">
    <name type="scientific">Ameiurus melas</name>
    <name type="common">Black bullhead</name>
    <name type="synonym">Silurus melas</name>
    <dbReference type="NCBI Taxonomy" id="219545"/>
    <lineage>
        <taxon>Eukaryota</taxon>
        <taxon>Metazoa</taxon>
        <taxon>Chordata</taxon>
        <taxon>Craniata</taxon>
        <taxon>Vertebrata</taxon>
        <taxon>Euteleostomi</taxon>
        <taxon>Actinopterygii</taxon>
        <taxon>Neopterygii</taxon>
        <taxon>Teleostei</taxon>
        <taxon>Ostariophysi</taxon>
        <taxon>Siluriformes</taxon>
        <taxon>Ictaluridae</taxon>
        <taxon>Ameiurus</taxon>
    </lineage>
</organism>
<reference evidence="3 4" key="1">
    <citation type="submission" date="2020-02" db="EMBL/GenBank/DDBJ databases">
        <title>A chromosome-scale genome assembly of the black bullhead catfish (Ameiurus melas).</title>
        <authorList>
            <person name="Wen M."/>
            <person name="Zham M."/>
            <person name="Cabau C."/>
            <person name="Klopp C."/>
            <person name="Donnadieu C."/>
            <person name="Roques C."/>
            <person name="Bouchez O."/>
            <person name="Lampietro C."/>
            <person name="Jouanno E."/>
            <person name="Herpin A."/>
            <person name="Louis A."/>
            <person name="Berthelot C."/>
            <person name="Parey E."/>
            <person name="Roest-Crollius H."/>
            <person name="Braasch I."/>
            <person name="Postlethwait J."/>
            <person name="Robinson-Rechavi M."/>
            <person name="Echchiki A."/>
            <person name="Begum T."/>
            <person name="Montfort J."/>
            <person name="Schartl M."/>
            <person name="Bobe J."/>
            <person name="Guiguen Y."/>
        </authorList>
    </citation>
    <scope>NUCLEOTIDE SEQUENCE [LARGE SCALE GENOMIC DNA]</scope>
    <source>
        <strain evidence="3">M_S1</strain>
        <tissue evidence="3">Blood</tissue>
    </source>
</reference>
<dbReference type="Gene3D" id="2.100.10.30">
    <property type="entry name" value="Jacalin-like lectin domain"/>
    <property type="match status" value="1"/>
</dbReference>
<evidence type="ECO:0000256" key="1">
    <source>
        <dbReference type="SAM" id="SignalP"/>
    </source>
</evidence>
<proteinExistence type="predicted"/>
<dbReference type="Pfam" id="PF01419">
    <property type="entry name" value="Jacalin"/>
    <property type="match status" value="1"/>
</dbReference>
<dbReference type="AlphaFoldDB" id="A0A7J6BC23"/>
<evidence type="ECO:0000313" key="4">
    <source>
        <dbReference type="Proteomes" id="UP000593565"/>
    </source>
</evidence>
<evidence type="ECO:0000313" key="3">
    <source>
        <dbReference type="EMBL" id="KAF4092502.1"/>
    </source>
</evidence>
<protein>
    <recommendedName>
        <fullName evidence="2">Jacalin-type lectin domain-containing protein</fullName>
    </recommendedName>
</protein>
<feature type="signal peptide" evidence="1">
    <location>
        <begin position="1"/>
        <end position="19"/>
    </location>
</feature>
<dbReference type="InterPro" id="IPR053280">
    <property type="entry name" value="Aerolysin-like_pore-former"/>
</dbReference>
<dbReference type="Gene3D" id="2.170.15.10">
    <property type="entry name" value="Proaerolysin, chain A, domain 3"/>
    <property type="match status" value="1"/>
</dbReference>
<dbReference type="PANTHER" id="PTHR34007">
    <property type="entry name" value="AEROLYSIN-LIKE PROTEIN-RELATED"/>
    <property type="match status" value="1"/>
</dbReference>
<keyword evidence="1" id="KW-0732">Signal</keyword>
<keyword evidence="4" id="KW-1185">Reference proteome</keyword>